<name>A0A1X2H9N2_SYNRA</name>
<dbReference type="GO" id="GO:0005737">
    <property type="term" value="C:cytoplasm"/>
    <property type="evidence" value="ECO:0007669"/>
    <property type="project" value="TreeGrafter"/>
</dbReference>
<dbReference type="EMBL" id="MCGN01000006">
    <property type="protein sequence ID" value="ORY95355.1"/>
    <property type="molecule type" value="Genomic_DNA"/>
</dbReference>
<dbReference type="InParanoid" id="A0A1X2H9N2"/>
<feature type="region of interest" description="Disordered" evidence="5">
    <location>
        <begin position="114"/>
        <end position="159"/>
    </location>
</feature>
<dbReference type="Proteomes" id="UP000242180">
    <property type="component" value="Unassembled WGS sequence"/>
</dbReference>
<reference evidence="7 8" key="1">
    <citation type="submission" date="2016-07" db="EMBL/GenBank/DDBJ databases">
        <title>Pervasive Adenine N6-methylation of Active Genes in Fungi.</title>
        <authorList>
            <consortium name="DOE Joint Genome Institute"/>
            <person name="Mondo S.J."/>
            <person name="Dannebaum R.O."/>
            <person name="Kuo R.C."/>
            <person name="Labutti K."/>
            <person name="Haridas S."/>
            <person name="Kuo A."/>
            <person name="Salamov A."/>
            <person name="Ahrendt S.R."/>
            <person name="Lipzen A."/>
            <person name="Sullivan W."/>
            <person name="Andreopoulos W.B."/>
            <person name="Clum A."/>
            <person name="Lindquist E."/>
            <person name="Daum C."/>
            <person name="Ramamoorthy G.K."/>
            <person name="Gryganskyi A."/>
            <person name="Culley D."/>
            <person name="Magnuson J.K."/>
            <person name="James T.Y."/>
            <person name="O'Malley M.A."/>
            <person name="Stajich J.E."/>
            <person name="Spatafora J.W."/>
            <person name="Visel A."/>
            <person name="Grigoriev I.V."/>
        </authorList>
    </citation>
    <scope>NUCLEOTIDE SEQUENCE [LARGE SCALE GENOMIC DNA]</scope>
    <source>
        <strain evidence="7 8">NRRL 2496</strain>
    </source>
</reference>
<dbReference type="SMART" id="SM00184">
    <property type="entry name" value="RING"/>
    <property type="match status" value="1"/>
</dbReference>
<protein>
    <recommendedName>
        <fullName evidence="6">RING-type domain-containing protein</fullName>
    </recommendedName>
</protein>
<dbReference type="AlphaFoldDB" id="A0A1X2H9N2"/>
<evidence type="ECO:0000313" key="7">
    <source>
        <dbReference type="EMBL" id="ORY95355.1"/>
    </source>
</evidence>
<feature type="domain" description="RING-type" evidence="6">
    <location>
        <begin position="211"/>
        <end position="250"/>
    </location>
</feature>
<dbReference type="GO" id="GO:0008270">
    <property type="term" value="F:zinc ion binding"/>
    <property type="evidence" value="ECO:0007669"/>
    <property type="project" value="UniProtKB-KW"/>
</dbReference>
<evidence type="ECO:0000256" key="5">
    <source>
        <dbReference type="SAM" id="MobiDB-lite"/>
    </source>
</evidence>
<dbReference type="GO" id="GO:0016567">
    <property type="term" value="P:protein ubiquitination"/>
    <property type="evidence" value="ECO:0007669"/>
    <property type="project" value="TreeGrafter"/>
</dbReference>
<keyword evidence="3" id="KW-0862">Zinc</keyword>
<evidence type="ECO:0000256" key="4">
    <source>
        <dbReference type="PROSITE-ProRule" id="PRU00175"/>
    </source>
</evidence>
<keyword evidence="2 4" id="KW-0863">Zinc-finger</keyword>
<dbReference type="OrthoDB" id="8062037at2759"/>
<gene>
    <name evidence="7" type="ORF">BCR43DRAFT_298678</name>
</gene>
<feature type="compositionally biased region" description="Low complexity" evidence="5">
    <location>
        <begin position="120"/>
        <end position="131"/>
    </location>
</feature>
<keyword evidence="1" id="KW-0479">Metal-binding</keyword>
<comment type="caution">
    <text evidence="7">The sequence shown here is derived from an EMBL/GenBank/DDBJ whole genome shotgun (WGS) entry which is preliminary data.</text>
</comment>
<dbReference type="Pfam" id="PF13639">
    <property type="entry name" value="zf-RING_2"/>
    <property type="match status" value="1"/>
</dbReference>
<organism evidence="7 8">
    <name type="scientific">Syncephalastrum racemosum</name>
    <name type="common">Filamentous fungus</name>
    <dbReference type="NCBI Taxonomy" id="13706"/>
    <lineage>
        <taxon>Eukaryota</taxon>
        <taxon>Fungi</taxon>
        <taxon>Fungi incertae sedis</taxon>
        <taxon>Mucoromycota</taxon>
        <taxon>Mucoromycotina</taxon>
        <taxon>Mucoromycetes</taxon>
        <taxon>Mucorales</taxon>
        <taxon>Syncephalastraceae</taxon>
        <taxon>Syncephalastrum</taxon>
    </lineage>
</organism>
<keyword evidence="8" id="KW-1185">Reference proteome</keyword>
<evidence type="ECO:0000256" key="3">
    <source>
        <dbReference type="ARBA" id="ARBA00022833"/>
    </source>
</evidence>
<dbReference type="InterPro" id="IPR013083">
    <property type="entry name" value="Znf_RING/FYVE/PHD"/>
</dbReference>
<dbReference type="PANTHER" id="PTHR15710:SF217">
    <property type="entry name" value="E3 UBIQUITIN-PROTEIN LIGASE RDUF2"/>
    <property type="match status" value="1"/>
</dbReference>
<dbReference type="PANTHER" id="PTHR15710">
    <property type="entry name" value="E3 UBIQUITIN-PROTEIN LIGASE PRAJA"/>
    <property type="match status" value="1"/>
</dbReference>
<dbReference type="GO" id="GO:0061630">
    <property type="term" value="F:ubiquitin protein ligase activity"/>
    <property type="evidence" value="ECO:0007669"/>
    <property type="project" value="TreeGrafter"/>
</dbReference>
<evidence type="ECO:0000313" key="8">
    <source>
        <dbReference type="Proteomes" id="UP000242180"/>
    </source>
</evidence>
<dbReference type="SUPFAM" id="SSF57850">
    <property type="entry name" value="RING/U-box"/>
    <property type="match status" value="1"/>
</dbReference>
<dbReference type="Gene3D" id="3.30.40.10">
    <property type="entry name" value="Zinc/RING finger domain, C3HC4 (zinc finger)"/>
    <property type="match status" value="1"/>
</dbReference>
<evidence type="ECO:0000256" key="1">
    <source>
        <dbReference type="ARBA" id="ARBA00022723"/>
    </source>
</evidence>
<proteinExistence type="predicted"/>
<accession>A0A1X2H9N2</accession>
<evidence type="ECO:0000256" key="2">
    <source>
        <dbReference type="ARBA" id="ARBA00022771"/>
    </source>
</evidence>
<sequence length="251" mass="28414">MVPMPICALCSSEFVEEVDAANPPPPTIGSTGRMLDQDPELELDLDLNIDEELARIFESTLGRAFSSIESTDNVSDTEYHDTVADVSDIPHTYDYDYHSDDEFASLRFEEEAARQRVRQRQQLQEVQRQQAPPTPPSSAPPRNALARAQSDLHETSEPLSRVVTGSVWDRLANIVRNQSRGRHVHISSATSVDMLATRNLRVGDEDIEQECAICQDIFGSELTLMRMPCDHEYHETCLRPWLEMNTTCPIW</sequence>
<dbReference type="InterPro" id="IPR001841">
    <property type="entry name" value="Znf_RING"/>
</dbReference>
<dbReference type="STRING" id="13706.A0A1X2H9N2"/>
<dbReference type="PROSITE" id="PS50089">
    <property type="entry name" value="ZF_RING_2"/>
    <property type="match status" value="1"/>
</dbReference>
<evidence type="ECO:0000259" key="6">
    <source>
        <dbReference type="PROSITE" id="PS50089"/>
    </source>
</evidence>